<evidence type="ECO:0000256" key="8">
    <source>
        <dbReference type="ARBA" id="ARBA00023170"/>
    </source>
</evidence>
<dbReference type="PROSITE" id="PS52016">
    <property type="entry name" value="TONB_DEPENDENT_REC_3"/>
    <property type="match status" value="1"/>
</dbReference>
<keyword evidence="9 10" id="KW-0998">Cell outer membrane</keyword>
<keyword evidence="3 10" id="KW-0813">Transport</keyword>
<reference evidence="16" key="1">
    <citation type="journal article" date="2019" name="Int. J. Syst. Evol. Microbiol.">
        <title>The Global Catalogue of Microorganisms (GCM) 10K type strain sequencing project: providing services to taxonomists for standard genome sequencing and annotation.</title>
        <authorList>
            <consortium name="The Broad Institute Genomics Platform"/>
            <consortium name="The Broad Institute Genome Sequencing Center for Infectious Disease"/>
            <person name="Wu L."/>
            <person name="Ma J."/>
        </authorList>
    </citation>
    <scope>NUCLEOTIDE SEQUENCE [LARGE SCALE GENOMIC DNA]</scope>
    <source>
        <strain evidence="16">NBRC 109341</strain>
    </source>
</reference>
<dbReference type="Gene3D" id="2.40.170.20">
    <property type="entry name" value="TonB-dependent receptor, beta-barrel domain"/>
    <property type="match status" value="1"/>
</dbReference>
<organism evidence="15 16">
    <name type="scientific">Hydrogenophaga electricum</name>
    <dbReference type="NCBI Taxonomy" id="1230953"/>
    <lineage>
        <taxon>Bacteria</taxon>
        <taxon>Pseudomonadati</taxon>
        <taxon>Pseudomonadota</taxon>
        <taxon>Betaproteobacteria</taxon>
        <taxon>Burkholderiales</taxon>
        <taxon>Comamonadaceae</taxon>
        <taxon>Hydrogenophaga</taxon>
    </lineage>
</organism>
<feature type="signal peptide" evidence="12">
    <location>
        <begin position="1"/>
        <end position="27"/>
    </location>
</feature>
<feature type="domain" description="TonB-dependent receptor plug" evidence="14">
    <location>
        <begin position="65"/>
        <end position="170"/>
    </location>
</feature>
<protein>
    <submittedName>
        <fullName evidence="15">Ligand-gated channel</fullName>
    </submittedName>
</protein>
<evidence type="ECO:0000256" key="7">
    <source>
        <dbReference type="ARBA" id="ARBA00023136"/>
    </source>
</evidence>
<dbReference type="Pfam" id="PF00593">
    <property type="entry name" value="TonB_dep_Rec_b-barrel"/>
    <property type="match status" value="1"/>
</dbReference>
<evidence type="ECO:0000259" key="13">
    <source>
        <dbReference type="Pfam" id="PF00593"/>
    </source>
</evidence>
<dbReference type="InterPro" id="IPR000531">
    <property type="entry name" value="Beta-barrel_TonB"/>
</dbReference>
<dbReference type="InterPro" id="IPR039426">
    <property type="entry name" value="TonB-dep_rcpt-like"/>
</dbReference>
<dbReference type="EMBL" id="BSPB01000075">
    <property type="protein sequence ID" value="GLS16711.1"/>
    <property type="molecule type" value="Genomic_DNA"/>
</dbReference>
<evidence type="ECO:0000313" key="15">
    <source>
        <dbReference type="EMBL" id="GLS16711.1"/>
    </source>
</evidence>
<keyword evidence="16" id="KW-1185">Reference proteome</keyword>
<dbReference type="SUPFAM" id="SSF56935">
    <property type="entry name" value="Porins"/>
    <property type="match status" value="1"/>
</dbReference>
<keyword evidence="6 11" id="KW-0798">TonB box</keyword>
<evidence type="ECO:0000256" key="3">
    <source>
        <dbReference type="ARBA" id="ARBA00022448"/>
    </source>
</evidence>
<proteinExistence type="inferred from homology"/>
<sequence length="723" mass="78297">MNTPKRPTARTVVALACAAAAAPLAQAQSAPALPVLPTVVVTGVPESYQAPVSDTATRTDTPSLQTAQSIQVVPRAVIDDQNALTLTDAVRNVSGVQHDFGFNGSLQPLLILRGFPTTSMTAMSSMSGSSGYYLDGTKVMGVPINMANVQAIEVIKGPTSVLYGRAEPGGLVNVVTKPIAAVPEWGFEQTIGQRGLSRTLIEAAGALNTDATLRGRVAVSHYTTDSIRDFVEDRLSSFTGGLAWVPNARTSVTATLDHSDNRYRTDYGIPAVGDRPADLPWSRQYNDSPYLSSAKTTSFKLDASHQFNDTWQLKGRLLSLNSDTAEMDIATYRADLGMGMLPGQTCPGTGDPLCRYYFGVRPDGRYQVDQFNADLTGKFQTGGVGHTVLMGFDTYRTKKTGTTYMQQISSVDVYNPVLGNTPGLDPMMAMPQDYDDHNRWTSFYVQDQLALGHGVFLTGALRHDRTNAVFGMPGTEPNKQSFTTPRLGAVWQFAPNQSVYAQYQDAVAANNGRDTVTGAALAAERGRQVEVGHKIELFDGRLNSTVALFQLTKRNRGASVLDPRSPTGTNVVTIGEAVARGLEWDISGQVTSKLSLIGSYAYTDTEITRDPTYQGMKLANVARHAASLWARYAIDSQWAVGGGVFAQSARPGDSGNTFRMPGYARVDAMVAYRFALGASKASLQFNLDNVFNRKYYASSHQFLQDWIKLGNPRTAKLTLRVDY</sequence>
<evidence type="ECO:0000256" key="5">
    <source>
        <dbReference type="ARBA" id="ARBA00022692"/>
    </source>
</evidence>
<dbReference type="PANTHER" id="PTHR32552">
    <property type="entry name" value="FERRICHROME IRON RECEPTOR-RELATED"/>
    <property type="match status" value="1"/>
</dbReference>
<dbReference type="InterPro" id="IPR037066">
    <property type="entry name" value="Plug_dom_sf"/>
</dbReference>
<dbReference type="InterPro" id="IPR010105">
    <property type="entry name" value="TonB_sidphr_rcpt"/>
</dbReference>
<dbReference type="CDD" id="cd01347">
    <property type="entry name" value="ligand_gated_channel"/>
    <property type="match status" value="1"/>
</dbReference>
<dbReference type="InterPro" id="IPR012910">
    <property type="entry name" value="Plug_dom"/>
</dbReference>
<dbReference type="InterPro" id="IPR036942">
    <property type="entry name" value="Beta-barrel_TonB_sf"/>
</dbReference>
<name>A0ABQ6C8X2_9BURK</name>
<feature type="chain" id="PRO_5046263208" evidence="12">
    <location>
        <begin position="28"/>
        <end position="723"/>
    </location>
</feature>
<evidence type="ECO:0000256" key="6">
    <source>
        <dbReference type="ARBA" id="ARBA00023077"/>
    </source>
</evidence>
<evidence type="ECO:0000313" key="16">
    <source>
        <dbReference type="Proteomes" id="UP001156903"/>
    </source>
</evidence>
<dbReference type="PANTHER" id="PTHR32552:SF85">
    <property type="entry name" value="BLL7968 PROTEIN"/>
    <property type="match status" value="1"/>
</dbReference>
<evidence type="ECO:0000256" key="11">
    <source>
        <dbReference type="RuleBase" id="RU003357"/>
    </source>
</evidence>
<evidence type="ECO:0000256" key="4">
    <source>
        <dbReference type="ARBA" id="ARBA00022452"/>
    </source>
</evidence>
<keyword evidence="5 10" id="KW-0812">Transmembrane</keyword>
<evidence type="ECO:0000256" key="1">
    <source>
        <dbReference type="ARBA" id="ARBA00004571"/>
    </source>
</evidence>
<evidence type="ECO:0000256" key="9">
    <source>
        <dbReference type="ARBA" id="ARBA00023237"/>
    </source>
</evidence>
<dbReference type="Pfam" id="PF07715">
    <property type="entry name" value="Plug"/>
    <property type="match status" value="1"/>
</dbReference>
<evidence type="ECO:0000259" key="14">
    <source>
        <dbReference type="Pfam" id="PF07715"/>
    </source>
</evidence>
<keyword evidence="12" id="KW-0732">Signal</keyword>
<accession>A0ABQ6C8X2</accession>
<comment type="subcellular location">
    <subcellularLocation>
        <location evidence="1 10">Cell outer membrane</location>
        <topology evidence="1 10">Multi-pass membrane protein</topology>
    </subcellularLocation>
</comment>
<keyword evidence="8" id="KW-0675">Receptor</keyword>
<keyword evidence="4 10" id="KW-1134">Transmembrane beta strand</keyword>
<dbReference type="Proteomes" id="UP001156903">
    <property type="component" value="Unassembled WGS sequence"/>
</dbReference>
<comment type="similarity">
    <text evidence="2 10 11">Belongs to the TonB-dependent receptor family.</text>
</comment>
<comment type="caution">
    <text evidence="15">The sequence shown here is derived from an EMBL/GenBank/DDBJ whole genome shotgun (WGS) entry which is preliminary data.</text>
</comment>
<dbReference type="Gene3D" id="2.170.130.10">
    <property type="entry name" value="TonB-dependent receptor, plug domain"/>
    <property type="match status" value="1"/>
</dbReference>
<evidence type="ECO:0000256" key="10">
    <source>
        <dbReference type="PROSITE-ProRule" id="PRU01360"/>
    </source>
</evidence>
<keyword evidence="7 10" id="KW-0472">Membrane</keyword>
<gene>
    <name evidence="15" type="ORF">GCM10007935_41550</name>
</gene>
<feature type="domain" description="TonB-dependent receptor-like beta-barrel" evidence="13">
    <location>
        <begin position="247"/>
        <end position="690"/>
    </location>
</feature>
<evidence type="ECO:0000256" key="2">
    <source>
        <dbReference type="ARBA" id="ARBA00009810"/>
    </source>
</evidence>
<evidence type="ECO:0000256" key="12">
    <source>
        <dbReference type="SAM" id="SignalP"/>
    </source>
</evidence>
<dbReference type="NCBIfam" id="TIGR01783">
    <property type="entry name" value="TonB-siderophor"/>
    <property type="match status" value="1"/>
</dbReference>
<dbReference type="RefSeq" id="WP_284309395.1">
    <property type="nucleotide sequence ID" value="NZ_BSPB01000075.1"/>
</dbReference>